<evidence type="ECO:0000259" key="1">
    <source>
        <dbReference type="Pfam" id="PF08241"/>
    </source>
</evidence>
<accession>A0A9N8VD49</accession>
<dbReference type="InterPro" id="IPR029063">
    <property type="entry name" value="SAM-dependent_MTases_sf"/>
</dbReference>
<dbReference type="CDD" id="cd02440">
    <property type="entry name" value="AdoMet_MTases"/>
    <property type="match status" value="1"/>
</dbReference>
<dbReference type="GO" id="GO:0008757">
    <property type="term" value="F:S-adenosylmethionine-dependent methyltransferase activity"/>
    <property type="evidence" value="ECO:0007669"/>
    <property type="project" value="InterPro"/>
</dbReference>
<protein>
    <submittedName>
        <fullName evidence="2">14347_t:CDS:1</fullName>
    </submittedName>
</protein>
<dbReference type="EMBL" id="CAJVPY010000007">
    <property type="protein sequence ID" value="CAG8443531.1"/>
    <property type="molecule type" value="Genomic_DNA"/>
</dbReference>
<keyword evidence="3" id="KW-1185">Reference proteome</keyword>
<comment type="caution">
    <text evidence="2">The sequence shown here is derived from an EMBL/GenBank/DDBJ whole genome shotgun (WGS) entry which is preliminary data.</text>
</comment>
<dbReference type="OrthoDB" id="2330751at2759"/>
<evidence type="ECO:0000313" key="2">
    <source>
        <dbReference type="EMBL" id="CAG8443531.1"/>
    </source>
</evidence>
<sequence>MGQKSVKGAMNKRSSIQNEETYLRPLSVFEAYRFIQGRRFRVTPNAVLTLPSDSEEAIRFNGSIKLKKKLFGSNYSAPVTKLLTCGSAKVLEVGTGGGHWLSDMALEFPMSVFLGLDLSTICNPDYLPENSAFLEHNYHDGIPFPDDTFDFIFQHAVSAKFRENLFNAHLSEMSRVLKPGGWIEVYGSPTHIVDAGPATERFISSARKCLQINGLNPDIVRTIPEKLKRLNIKNVQVAEMPLSLSRRNKISDDQIEENDQNLLLRTVEAYRVIMKVAVGCTDEDYDKLKKEVSIEIETRNMYIMSVRTFGQK</sequence>
<dbReference type="Gene3D" id="3.40.50.150">
    <property type="entry name" value="Vaccinia Virus protein VP39"/>
    <property type="match status" value="1"/>
</dbReference>
<gene>
    <name evidence="2" type="ORF">DERYTH_LOCUS35</name>
</gene>
<dbReference type="PANTHER" id="PTHR43591:SF24">
    <property type="entry name" value="2-METHOXY-6-POLYPRENYL-1,4-BENZOQUINOL METHYLASE, MITOCHONDRIAL"/>
    <property type="match status" value="1"/>
</dbReference>
<dbReference type="PANTHER" id="PTHR43591">
    <property type="entry name" value="METHYLTRANSFERASE"/>
    <property type="match status" value="1"/>
</dbReference>
<dbReference type="SUPFAM" id="SSF53335">
    <property type="entry name" value="S-adenosyl-L-methionine-dependent methyltransferases"/>
    <property type="match status" value="1"/>
</dbReference>
<dbReference type="Pfam" id="PF08241">
    <property type="entry name" value="Methyltransf_11"/>
    <property type="match status" value="1"/>
</dbReference>
<name>A0A9N8VD49_9GLOM</name>
<feature type="domain" description="Methyltransferase type 11" evidence="1">
    <location>
        <begin position="91"/>
        <end position="183"/>
    </location>
</feature>
<dbReference type="InterPro" id="IPR013216">
    <property type="entry name" value="Methyltransf_11"/>
</dbReference>
<proteinExistence type="predicted"/>
<dbReference type="Proteomes" id="UP000789405">
    <property type="component" value="Unassembled WGS sequence"/>
</dbReference>
<dbReference type="AlphaFoldDB" id="A0A9N8VD49"/>
<reference evidence="2" key="1">
    <citation type="submission" date="2021-06" db="EMBL/GenBank/DDBJ databases">
        <authorList>
            <person name="Kallberg Y."/>
            <person name="Tangrot J."/>
            <person name="Rosling A."/>
        </authorList>
    </citation>
    <scope>NUCLEOTIDE SEQUENCE</scope>
    <source>
        <strain evidence="2">MA453B</strain>
    </source>
</reference>
<evidence type="ECO:0000313" key="3">
    <source>
        <dbReference type="Proteomes" id="UP000789405"/>
    </source>
</evidence>
<organism evidence="2 3">
    <name type="scientific">Dentiscutata erythropus</name>
    <dbReference type="NCBI Taxonomy" id="1348616"/>
    <lineage>
        <taxon>Eukaryota</taxon>
        <taxon>Fungi</taxon>
        <taxon>Fungi incertae sedis</taxon>
        <taxon>Mucoromycota</taxon>
        <taxon>Glomeromycotina</taxon>
        <taxon>Glomeromycetes</taxon>
        <taxon>Diversisporales</taxon>
        <taxon>Gigasporaceae</taxon>
        <taxon>Dentiscutata</taxon>
    </lineage>
</organism>